<evidence type="ECO:0000313" key="3">
    <source>
        <dbReference type="EMBL" id="KAF9956830.1"/>
    </source>
</evidence>
<sequence>MVSDSTKKTLVISASAIVGLTTISALAYLLIQDDRRAKHQRKIRSLQKALGHKLGKVESSVESLIEGEIRLAQVRTKTLRTHRLYAGDSHVQLPSLGLINEQDKVDLGEEIEETSDELIRERTQGYADDAAKVRQAYKRLDFLVQSVNEQLLRLLESLDAISPRELTDLGDGSGGIASANGPEVAAFEKIRKRKRADVAKIQKLMVQMDKIGASFKERVAAVEEYERKEAEAAAAAAEEAKNKKAQEAEDEKKREEEKEEEEQDHHTNGHAEVKEGLSFAEVTKHNIPEPEILEPTEDLEKMKEGITFADVVSHNAEDHHREHSDSTTSTTTTTTTTTTSSSSSTTLVQETDHLEKVQAGISYAEVASHHTPADHHTAEVEEHRDEVLEQTEDLEKMKEGITFAEVVSHHVEEPVEKTVEEAAAVEVAAAQ</sequence>
<feature type="region of interest" description="Disordered" evidence="1">
    <location>
        <begin position="315"/>
        <end position="351"/>
    </location>
</feature>
<feature type="region of interest" description="Disordered" evidence="1">
    <location>
        <begin position="236"/>
        <end position="275"/>
    </location>
</feature>
<dbReference type="AlphaFoldDB" id="A0A9P6J3V4"/>
<dbReference type="GO" id="GO:0051087">
    <property type="term" value="F:protein-folding chaperone binding"/>
    <property type="evidence" value="ECO:0007669"/>
    <property type="project" value="InterPro"/>
</dbReference>
<keyword evidence="4" id="KW-1185">Reference proteome</keyword>
<dbReference type="Gene3D" id="1.20.58.120">
    <property type="entry name" value="BAG domain"/>
    <property type="match status" value="1"/>
</dbReference>
<name>A0A9P6J3V4_MORAP</name>
<protein>
    <submittedName>
        <fullName evidence="3">Uncharacterized protein</fullName>
    </submittedName>
</protein>
<evidence type="ECO:0000256" key="1">
    <source>
        <dbReference type="SAM" id="MobiDB-lite"/>
    </source>
</evidence>
<feature type="compositionally biased region" description="Basic and acidic residues" evidence="1">
    <location>
        <begin position="263"/>
        <end position="275"/>
    </location>
</feature>
<evidence type="ECO:0000313" key="4">
    <source>
        <dbReference type="Proteomes" id="UP000738359"/>
    </source>
</evidence>
<organism evidence="3 4">
    <name type="scientific">Mortierella alpina</name>
    <name type="common">Oleaginous fungus</name>
    <name type="synonym">Mortierella renispora</name>
    <dbReference type="NCBI Taxonomy" id="64518"/>
    <lineage>
        <taxon>Eukaryota</taxon>
        <taxon>Fungi</taxon>
        <taxon>Fungi incertae sedis</taxon>
        <taxon>Mucoromycota</taxon>
        <taxon>Mortierellomycotina</taxon>
        <taxon>Mortierellomycetes</taxon>
        <taxon>Mortierellales</taxon>
        <taxon>Mortierellaceae</taxon>
        <taxon>Mortierella</taxon>
    </lineage>
</organism>
<keyword evidence="2" id="KW-1133">Transmembrane helix</keyword>
<feature type="compositionally biased region" description="Low complexity" evidence="1">
    <location>
        <begin position="326"/>
        <end position="346"/>
    </location>
</feature>
<reference evidence="3" key="1">
    <citation type="journal article" date="2020" name="Fungal Divers.">
        <title>Resolving the Mortierellaceae phylogeny through synthesis of multi-gene phylogenetics and phylogenomics.</title>
        <authorList>
            <person name="Vandepol N."/>
            <person name="Liber J."/>
            <person name="Desiro A."/>
            <person name="Na H."/>
            <person name="Kennedy M."/>
            <person name="Barry K."/>
            <person name="Grigoriev I.V."/>
            <person name="Miller A.N."/>
            <person name="O'Donnell K."/>
            <person name="Stajich J.E."/>
            <person name="Bonito G."/>
        </authorList>
    </citation>
    <scope>NUCLEOTIDE SEQUENCE</scope>
    <source>
        <strain evidence="3">CK1249</strain>
    </source>
</reference>
<dbReference type="InterPro" id="IPR036533">
    <property type="entry name" value="BAG_dom_sf"/>
</dbReference>
<feature type="transmembrane region" description="Helical" evidence="2">
    <location>
        <begin position="12"/>
        <end position="31"/>
    </location>
</feature>
<accession>A0A9P6J3V4</accession>
<keyword evidence="2" id="KW-0812">Transmembrane</keyword>
<keyword evidence="2" id="KW-0472">Membrane</keyword>
<dbReference type="EMBL" id="JAAAHY010000816">
    <property type="protein sequence ID" value="KAF9956830.1"/>
    <property type="molecule type" value="Genomic_DNA"/>
</dbReference>
<evidence type="ECO:0000256" key="2">
    <source>
        <dbReference type="SAM" id="Phobius"/>
    </source>
</evidence>
<gene>
    <name evidence="3" type="ORF">BGZ70_009752</name>
</gene>
<feature type="compositionally biased region" description="Basic and acidic residues" evidence="1">
    <location>
        <begin position="315"/>
        <end position="325"/>
    </location>
</feature>
<dbReference type="SUPFAM" id="SSF63491">
    <property type="entry name" value="BAG domain"/>
    <property type="match status" value="1"/>
</dbReference>
<dbReference type="Proteomes" id="UP000738359">
    <property type="component" value="Unassembled WGS sequence"/>
</dbReference>
<feature type="compositionally biased region" description="Basic and acidic residues" evidence="1">
    <location>
        <begin position="238"/>
        <end position="256"/>
    </location>
</feature>
<dbReference type="OrthoDB" id="2433856at2759"/>
<proteinExistence type="predicted"/>
<comment type="caution">
    <text evidence="3">The sequence shown here is derived from an EMBL/GenBank/DDBJ whole genome shotgun (WGS) entry which is preliminary data.</text>
</comment>